<dbReference type="AlphaFoldDB" id="A0A4E0R814"/>
<dbReference type="PANTHER" id="PTHR11937">
    <property type="entry name" value="ACTIN"/>
    <property type="match status" value="1"/>
</dbReference>
<dbReference type="SUPFAM" id="SSF53067">
    <property type="entry name" value="Actin-like ATPase domain"/>
    <property type="match status" value="1"/>
</dbReference>
<dbReference type="InterPro" id="IPR043129">
    <property type="entry name" value="ATPase_NBD"/>
</dbReference>
<evidence type="ECO:0000313" key="3">
    <source>
        <dbReference type="Proteomes" id="UP000230066"/>
    </source>
</evidence>
<sequence>MHLAVLAVLPPYSSGPTNSIELDFGDSVIHTVPVRESCALPEANPHLKLAGRDPTHRLMEAHIKFSYSLTMTVEREIVRQVKKLGYVALDFGREAGTASANPFLEKGCELPYGQAFATGKKYSSCLGAFYNLAPLVWSQQISTKPPTTQPRKATWI</sequence>
<dbReference type="EMBL" id="JXXN02014887">
    <property type="protein sequence ID" value="THD18358.1"/>
    <property type="molecule type" value="Genomic_DNA"/>
</dbReference>
<comment type="function">
    <text evidence="1">Actins are highly conserved proteins that are involved in various types of cell motility and are ubiquitously expressed in all eukaryotic cells.</text>
</comment>
<evidence type="ECO:0000313" key="2">
    <source>
        <dbReference type="EMBL" id="THD18358.1"/>
    </source>
</evidence>
<dbReference type="InterPro" id="IPR004000">
    <property type="entry name" value="Actin"/>
</dbReference>
<reference evidence="2" key="1">
    <citation type="submission" date="2019-03" db="EMBL/GenBank/DDBJ databases">
        <title>Improved annotation for the trematode Fasciola hepatica.</title>
        <authorList>
            <person name="Choi Y.-J."/>
            <person name="Martin J."/>
            <person name="Mitreva M."/>
        </authorList>
    </citation>
    <scope>NUCLEOTIDE SEQUENCE [LARGE SCALE GENOMIC DNA]</scope>
</reference>
<evidence type="ECO:0000256" key="1">
    <source>
        <dbReference type="ARBA" id="ARBA00003520"/>
    </source>
</evidence>
<name>A0A4E0R814_FASHE</name>
<organism evidence="2 3">
    <name type="scientific">Fasciola hepatica</name>
    <name type="common">Liver fluke</name>
    <dbReference type="NCBI Taxonomy" id="6192"/>
    <lineage>
        <taxon>Eukaryota</taxon>
        <taxon>Metazoa</taxon>
        <taxon>Spiralia</taxon>
        <taxon>Lophotrochozoa</taxon>
        <taxon>Platyhelminthes</taxon>
        <taxon>Trematoda</taxon>
        <taxon>Digenea</taxon>
        <taxon>Plagiorchiida</taxon>
        <taxon>Echinostomata</taxon>
        <taxon>Echinostomatoidea</taxon>
        <taxon>Fasciolidae</taxon>
        <taxon>Fasciola</taxon>
    </lineage>
</organism>
<comment type="caution">
    <text evidence="2">The sequence shown here is derived from an EMBL/GenBank/DDBJ whole genome shotgun (WGS) entry which is preliminary data.</text>
</comment>
<keyword evidence="3" id="KW-1185">Reference proteome</keyword>
<protein>
    <submittedName>
        <fullName evidence="2">Actin alpha skeletal muscle</fullName>
    </submittedName>
</protein>
<dbReference type="Gene3D" id="3.90.640.10">
    <property type="entry name" value="Actin, Chain A, domain 4"/>
    <property type="match status" value="1"/>
</dbReference>
<dbReference type="Proteomes" id="UP000230066">
    <property type="component" value="Unassembled WGS sequence"/>
</dbReference>
<gene>
    <name evidence="2" type="ORF">D915_006376</name>
</gene>
<proteinExistence type="predicted"/>
<dbReference type="PRINTS" id="PR00190">
    <property type="entry name" value="ACTIN"/>
</dbReference>
<accession>A0A4E0R814</accession>